<evidence type="ECO:0000313" key="2">
    <source>
        <dbReference type="EMBL" id="KAG0298124.1"/>
    </source>
</evidence>
<comment type="caution">
    <text evidence="2">The sequence shown here is derived from an EMBL/GenBank/DDBJ whole genome shotgun (WGS) entry which is preliminary data.</text>
</comment>
<dbReference type="EMBL" id="JAAAIM010000015">
    <property type="protein sequence ID" value="KAG0298124.1"/>
    <property type="molecule type" value="Genomic_DNA"/>
</dbReference>
<evidence type="ECO:0000256" key="1">
    <source>
        <dbReference type="SAM" id="MobiDB-lite"/>
    </source>
</evidence>
<reference evidence="2 3" key="1">
    <citation type="journal article" date="2020" name="Fungal Divers.">
        <title>Resolving the Mortierellaceae phylogeny through synthesis of multi-gene phylogenetics and phylogenomics.</title>
        <authorList>
            <person name="Vandepol N."/>
            <person name="Liber J."/>
            <person name="Desiro A."/>
            <person name="Na H."/>
            <person name="Kennedy M."/>
            <person name="Barry K."/>
            <person name="Grigoriev I.V."/>
            <person name="Miller A.N."/>
            <person name="O'Donnell K."/>
            <person name="Stajich J.E."/>
            <person name="Bonito G."/>
        </authorList>
    </citation>
    <scope>NUCLEOTIDE SEQUENCE [LARGE SCALE GENOMIC DNA]</scope>
    <source>
        <strain evidence="2 3">AD045</strain>
    </source>
</reference>
<sequence>MDSSSAAPLSDVKVFKEYPSRNSALPQRNIYNVEIVDGQSGIPQVLDSLQRSGPLHFKGWVPIEETKHASAKDSGKFVYIFGEIIEWTHQYDPERPKRPIFWLKSYGSITPTYEPYFAPLVKVCSYLDVLVQLVVEMRMKDDLHVLIPQVAVLLAEPESMVSRMIQRHRKQLLELGASDSIIRESNFYKTWVAEQASDPAGPSGNIRASNSPEVFSHAEYETFTDDMRTNTDSEIDAGNNHDTYSHSHSVADDTDNSDSNATPPPPPQAASKPLLPIVSYDIVDRGVIPELETKEETYEELPAPCGDDFCYLHPVFKDVARNAIGDDMQLLSNKFEPWRSRILSSQLDPAVKVEPGLELYSGLREESHTSGSWSVSDPGSFFCPVQGCLITICNTTIPTSKEFIATVSQHIGTHNLSEGDTERVLRDYLAKPWKKPTRPKAWDVTAKQLNGQRPSSTNPRIYNDYKSLDTKESNISSHDTEHSIIFIHIVTTVYTSASPAASSFNEFSGTILGVHRSSIINHVLPPSCQRYFSLRLRKQSDIHHSKCNFHLNAYCQRQEESES</sequence>
<keyword evidence="3" id="KW-1185">Reference proteome</keyword>
<accession>A0ABQ7KFE8</accession>
<feature type="region of interest" description="Disordered" evidence="1">
    <location>
        <begin position="221"/>
        <end position="275"/>
    </location>
</feature>
<protein>
    <submittedName>
        <fullName evidence="2">Uncharacterized protein</fullName>
    </submittedName>
</protein>
<organism evidence="2 3">
    <name type="scientific">Linnemannia gamsii</name>
    <dbReference type="NCBI Taxonomy" id="64522"/>
    <lineage>
        <taxon>Eukaryota</taxon>
        <taxon>Fungi</taxon>
        <taxon>Fungi incertae sedis</taxon>
        <taxon>Mucoromycota</taxon>
        <taxon>Mortierellomycotina</taxon>
        <taxon>Mortierellomycetes</taxon>
        <taxon>Mortierellales</taxon>
        <taxon>Mortierellaceae</taxon>
        <taxon>Linnemannia</taxon>
    </lineage>
</organism>
<proteinExistence type="predicted"/>
<gene>
    <name evidence="2" type="ORF">BGZ96_002616</name>
</gene>
<feature type="compositionally biased region" description="Basic and acidic residues" evidence="1">
    <location>
        <begin position="221"/>
        <end position="231"/>
    </location>
</feature>
<dbReference type="Proteomes" id="UP001194696">
    <property type="component" value="Unassembled WGS sequence"/>
</dbReference>
<evidence type="ECO:0000313" key="3">
    <source>
        <dbReference type="Proteomes" id="UP001194696"/>
    </source>
</evidence>
<name>A0ABQ7KFE8_9FUNG</name>